<organism evidence="1 2">
    <name type="scientific">Bacteroides uniformis (strain ATCC 8492 / DSM 6597 / CCUG 4942 / CIP 103695 / JCM 5828 / KCTC 5204 / NCTC 13054 / VPI 0061)</name>
    <dbReference type="NCBI Taxonomy" id="411479"/>
    <lineage>
        <taxon>Bacteria</taxon>
        <taxon>Pseudomonadati</taxon>
        <taxon>Bacteroidota</taxon>
        <taxon>Bacteroidia</taxon>
        <taxon>Bacteroidales</taxon>
        <taxon>Bacteroidaceae</taxon>
        <taxon>Bacteroides</taxon>
    </lineage>
</organism>
<dbReference type="EMBL" id="AAYH02000048">
    <property type="protein sequence ID" value="EDO52384.1"/>
    <property type="molecule type" value="Genomic_DNA"/>
</dbReference>
<evidence type="ECO:0008006" key="3">
    <source>
        <dbReference type="Google" id="ProtNLM"/>
    </source>
</evidence>
<accession>A0ABC9N6V9</accession>
<protein>
    <recommendedName>
        <fullName evidence="3">Transposase</fullName>
    </recommendedName>
</protein>
<evidence type="ECO:0000313" key="1">
    <source>
        <dbReference type="EMBL" id="EDO52384.1"/>
    </source>
</evidence>
<dbReference type="Proteomes" id="UP000004110">
    <property type="component" value="Unassembled WGS sequence"/>
</dbReference>
<evidence type="ECO:0000313" key="2">
    <source>
        <dbReference type="Proteomes" id="UP000004110"/>
    </source>
</evidence>
<reference evidence="1" key="2">
    <citation type="submission" date="2013-11" db="EMBL/GenBank/DDBJ databases">
        <title>Draft genome sequence of Bacteroides uniformis (ATCC 8492).</title>
        <authorList>
            <person name="Sudarsanam P."/>
            <person name="Ley R."/>
            <person name="Guruge J."/>
            <person name="Turnbaugh P.J."/>
            <person name="Mahowald M."/>
            <person name="Liep D."/>
            <person name="Gordon J."/>
        </authorList>
    </citation>
    <scope>NUCLEOTIDE SEQUENCE</scope>
    <source>
        <strain evidence="1">ATCC 8492</strain>
    </source>
</reference>
<name>A0ABC9N6V9_BACUC</name>
<comment type="caution">
    <text evidence="1">The sequence shown here is derived from an EMBL/GenBank/DDBJ whole genome shotgun (WGS) entry which is preliminary data.</text>
</comment>
<gene>
    <name evidence="1" type="ORF">BACUNI_03998</name>
</gene>
<reference evidence="1" key="1">
    <citation type="submission" date="2007-06" db="EMBL/GenBank/DDBJ databases">
        <authorList>
            <person name="Fulton L."/>
            <person name="Clifton S."/>
            <person name="Fulton B."/>
            <person name="Xu J."/>
            <person name="Minx P."/>
            <person name="Pepin K.H."/>
            <person name="Johnson M."/>
            <person name="Thiruvilangam P."/>
            <person name="Bhonagiri V."/>
            <person name="Nash W.E."/>
            <person name="Mardis E.R."/>
            <person name="Wilson R.K."/>
        </authorList>
    </citation>
    <scope>NUCLEOTIDE SEQUENCE [LARGE SCALE GENOMIC DNA]</scope>
    <source>
        <strain evidence="1">ATCC 8492</strain>
    </source>
</reference>
<dbReference type="AlphaFoldDB" id="A0ABC9N6V9"/>
<sequence length="34" mass="3922">MENNEKEGIESAFSVIEQNLFVFLPEKAKTDNCF</sequence>
<keyword evidence="2" id="KW-1185">Reference proteome</keyword>
<proteinExistence type="predicted"/>